<name>A0ABN5M831_9DEIN</name>
<dbReference type="InterPro" id="IPR011856">
    <property type="entry name" value="tRNA_endonuc-like_dom_sf"/>
</dbReference>
<accession>A0ABN5M831</accession>
<dbReference type="Proteomes" id="UP000263013">
    <property type="component" value="Plasmid pMtWR-220"/>
</dbReference>
<feature type="domain" description="YhcG N-terminal" evidence="2">
    <location>
        <begin position="16"/>
        <end position="152"/>
    </location>
</feature>
<evidence type="ECO:0000313" key="3">
    <source>
        <dbReference type="EMBL" id="AWR88191.1"/>
    </source>
</evidence>
<dbReference type="InterPro" id="IPR009362">
    <property type="entry name" value="YhcG_C"/>
</dbReference>
<dbReference type="Gene3D" id="3.40.1350.10">
    <property type="match status" value="1"/>
</dbReference>
<evidence type="ECO:0000313" key="4">
    <source>
        <dbReference type="Proteomes" id="UP000263013"/>
    </source>
</evidence>
<dbReference type="EMBL" id="CP021131">
    <property type="protein sequence ID" value="AWR88191.1"/>
    <property type="molecule type" value="Genomic_DNA"/>
</dbReference>
<keyword evidence="3" id="KW-0614">Plasmid</keyword>
<evidence type="ECO:0000259" key="2">
    <source>
        <dbReference type="Pfam" id="PF17761"/>
    </source>
</evidence>
<keyword evidence="4" id="KW-1185">Reference proteome</keyword>
<evidence type="ECO:0000259" key="1">
    <source>
        <dbReference type="Pfam" id="PF06250"/>
    </source>
</evidence>
<dbReference type="Pfam" id="PF06250">
    <property type="entry name" value="YhcG_C"/>
    <property type="match status" value="1"/>
</dbReference>
<dbReference type="InterPro" id="IPR053148">
    <property type="entry name" value="PD-DEXK-like_domain"/>
</dbReference>
<dbReference type="InterPro" id="IPR041527">
    <property type="entry name" value="YhcG_N"/>
</dbReference>
<geneLocation type="plasmid" evidence="3 4">
    <name>pMtWR-220</name>
</geneLocation>
<gene>
    <name evidence="3" type="ORF">Mtai_v1c29730</name>
</gene>
<dbReference type="PANTHER" id="PTHR30547:SF0">
    <property type="entry name" value="BLR8175 PROTEIN"/>
    <property type="match status" value="1"/>
</dbReference>
<evidence type="ECO:0008006" key="5">
    <source>
        <dbReference type="Google" id="ProtNLM"/>
    </source>
</evidence>
<protein>
    <recommendedName>
        <fullName evidence="5">DUF1016 domain-containing protein</fullName>
    </recommendedName>
</protein>
<proteinExistence type="predicted"/>
<sequence>MSELLPQDYPAFLQSLKERIRQAQTRAALAVSRELMGLYWQIGHDLEAAVRQGRWGEKVIERVAGDLKREFPGVEGFSKRNLERMRAFYQACPDEGQFAAQPVSQLPWGHNLVLLQKLKDPAQRLWYAEQALQNGWSRAILEAQIETGLHRRQGAALTNFAQTLPPPSSDLAQQVLKDPYNFDFLTLHKEANERHLERALLEHLQRFMLELGVGFAFVGSQYPLEVDGQDYYLDLLFYHLKLRCYVVIDLKMTEFKPEYAGKMNFYLSAVDDLLRHPTDGPTLGLILCKSKRKLTVEYALRDLAKPLGVSSFQLAEALPKELEAALPSVEQLEAELRSDDEQSDN</sequence>
<dbReference type="PANTHER" id="PTHR30547">
    <property type="entry name" value="UNCHARACTERIZED PROTEIN YHCG-RELATED"/>
    <property type="match status" value="1"/>
</dbReference>
<reference evidence="3 4" key="1">
    <citation type="submission" date="2017-05" db="EMBL/GenBank/DDBJ databases">
        <title>Complete genome sequence of Meiothermus taiwanensis WR-220.</title>
        <authorList>
            <person name="Wu W.-L."/>
            <person name="Lo W.-S."/>
            <person name="Kuo C.-H."/>
            <person name="Wu S.-H."/>
        </authorList>
    </citation>
    <scope>NUCLEOTIDE SEQUENCE [LARGE SCALE GENOMIC DNA]</scope>
    <source>
        <strain evidence="3 4">WR-220</strain>
        <plasmid evidence="3 4">pMtWR-220</plasmid>
    </source>
</reference>
<feature type="domain" description="YhcG PDDEXK nuclease" evidence="1">
    <location>
        <begin position="173"/>
        <end position="327"/>
    </location>
</feature>
<organism evidence="3 4">
    <name type="scientific">Meiothermus taiwanensis WR-220</name>
    <dbReference type="NCBI Taxonomy" id="1339250"/>
    <lineage>
        <taxon>Bacteria</taxon>
        <taxon>Thermotogati</taxon>
        <taxon>Deinococcota</taxon>
        <taxon>Deinococci</taxon>
        <taxon>Thermales</taxon>
        <taxon>Thermaceae</taxon>
        <taxon>Meiothermus</taxon>
    </lineage>
</organism>
<dbReference type="Pfam" id="PF17761">
    <property type="entry name" value="DUF1016_N"/>
    <property type="match status" value="1"/>
</dbReference>